<sequence length="231" mass="26012">MKMELKWKSSKQPLSQSQMLYMIGIALFAVLNIACLFLYILPELDTLKLAKKDVVQFGATLESVQNEYSTEKIPDDQIAKLATRIPFERVDSANLVFFRQIAAASETPLAYVKQATGNEGEQGQSDSTVSDNGTVITSFEVVVVGHLPNLLTYIDQLHNFPRLFGLKKWSMTELTKEAITTEYPDLYTNSFIKKDQPILSLRMNIQSYIFSQFADAFHQANAQEEVPDKAA</sequence>
<comment type="caution">
    <text evidence="2">The sequence shown here is derived from an EMBL/GenBank/DDBJ whole genome shotgun (WGS) entry which is preliminary data.</text>
</comment>
<organism evidence="2 3">
    <name type="scientific">Paenibacillus endophyticus</name>
    <dbReference type="NCBI Taxonomy" id="1294268"/>
    <lineage>
        <taxon>Bacteria</taxon>
        <taxon>Bacillati</taxon>
        <taxon>Bacillota</taxon>
        <taxon>Bacilli</taxon>
        <taxon>Bacillales</taxon>
        <taxon>Paenibacillaceae</taxon>
        <taxon>Paenibacillus</taxon>
    </lineage>
</organism>
<keyword evidence="1" id="KW-0472">Membrane</keyword>
<evidence type="ECO:0000256" key="1">
    <source>
        <dbReference type="SAM" id="Phobius"/>
    </source>
</evidence>
<dbReference type="AlphaFoldDB" id="A0A7W5G8M1"/>
<dbReference type="EMBL" id="JACHXW010000003">
    <property type="protein sequence ID" value="MBB3151224.1"/>
    <property type="molecule type" value="Genomic_DNA"/>
</dbReference>
<evidence type="ECO:0000313" key="3">
    <source>
        <dbReference type="Proteomes" id="UP000518605"/>
    </source>
</evidence>
<gene>
    <name evidence="2" type="ORF">FHS16_001267</name>
</gene>
<proteinExistence type="predicted"/>
<keyword evidence="1" id="KW-0812">Transmembrane</keyword>
<accession>A0A7W5G8M1</accession>
<name>A0A7W5G8M1_9BACL</name>
<protein>
    <submittedName>
        <fullName evidence="2">Uncharacterized protein</fullName>
    </submittedName>
</protein>
<dbReference type="Proteomes" id="UP000518605">
    <property type="component" value="Unassembled WGS sequence"/>
</dbReference>
<evidence type="ECO:0000313" key="2">
    <source>
        <dbReference type="EMBL" id="MBB3151224.1"/>
    </source>
</evidence>
<keyword evidence="1" id="KW-1133">Transmembrane helix</keyword>
<keyword evidence="3" id="KW-1185">Reference proteome</keyword>
<dbReference type="RefSeq" id="WP_415839976.1">
    <property type="nucleotide sequence ID" value="NZ_CBCSLB010000002.1"/>
</dbReference>
<feature type="transmembrane region" description="Helical" evidence="1">
    <location>
        <begin position="20"/>
        <end position="41"/>
    </location>
</feature>
<reference evidence="2 3" key="1">
    <citation type="submission" date="2020-08" db="EMBL/GenBank/DDBJ databases">
        <title>Genomic Encyclopedia of Type Strains, Phase III (KMG-III): the genomes of soil and plant-associated and newly described type strains.</title>
        <authorList>
            <person name="Whitman W."/>
        </authorList>
    </citation>
    <scope>NUCLEOTIDE SEQUENCE [LARGE SCALE GENOMIC DNA]</scope>
    <source>
        <strain evidence="2 3">CECT 8234</strain>
    </source>
</reference>